<gene>
    <name evidence="5" type="ORF">M9Y10_004674</name>
    <name evidence="2" type="ORF">M9Y10_017162</name>
    <name evidence="3" type="ORF">M9Y10_017165</name>
    <name evidence="4" type="ORF">M9Y10_017233</name>
    <name evidence="1" type="ORF">M9Y10_039733</name>
</gene>
<protein>
    <submittedName>
        <fullName evidence="2">Uncharacterized protein</fullName>
    </submittedName>
</protein>
<evidence type="ECO:0000313" key="3">
    <source>
        <dbReference type="EMBL" id="KAK8853604.1"/>
    </source>
</evidence>
<evidence type="ECO:0000313" key="6">
    <source>
        <dbReference type="Proteomes" id="UP001470230"/>
    </source>
</evidence>
<dbReference type="EMBL" id="JAPFFF010000022">
    <property type="protein sequence ID" value="KAK8853604.1"/>
    <property type="molecule type" value="Genomic_DNA"/>
</dbReference>
<keyword evidence="6" id="KW-1185">Reference proteome</keyword>
<comment type="caution">
    <text evidence="2">The sequence shown here is derived from an EMBL/GenBank/DDBJ whole genome shotgun (WGS) entry which is preliminary data.</text>
</comment>
<evidence type="ECO:0000313" key="2">
    <source>
        <dbReference type="EMBL" id="KAK8853601.1"/>
    </source>
</evidence>
<evidence type="ECO:0000313" key="5">
    <source>
        <dbReference type="EMBL" id="KAK8877911.1"/>
    </source>
</evidence>
<dbReference type="EMBL" id="JAPFFF010000022">
    <property type="protein sequence ID" value="KAK8853601.1"/>
    <property type="molecule type" value="Genomic_DNA"/>
</dbReference>
<evidence type="ECO:0000313" key="4">
    <source>
        <dbReference type="EMBL" id="KAK8853672.1"/>
    </source>
</evidence>
<organism evidence="2 6">
    <name type="scientific">Tritrichomonas musculus</name>
    <dbReference type="NCBI Taxonomy" id="1915356"/>
    <lineage>
        <taxon>Eukaryota</taxon>
        <taxon>Metamonada</taxon>
        <taxon>Parabasalia</taxon>
        <taxon>Tritrichomonadida</taxon>
        <taxon>Tritrichomonadidae</taxon>
        <taxon>Tritrichomonas</taxon>
    </lineage>
</organism>
<accession>A0ABR2HVI3</accession>
<name>A0ABR2HVI3_9EUKA</name>
<dbReference type="Proteomes" id="UP001470230">
    <property type="component" value="Unassembled WGS sequence"/>
</dbReference>
<dbReference type="EMBL" id="JAPFFF010000066">
    <property type="protein sequence ID" value="KAK8836390.1"/>
    <property type="molecule type" value="Genomic_DNA"/>
</dbReference>
<dbReference type="EMBL" id="JAPFFF010000022">
    <property type="protein sequence ID" value="KAK8853672.1"/>
    <property type="molecule type" value="Genomic_DNA"/>
</dbReference>
<dbReference type="EMBL" id="JAPFFF010000011">
    <property type="protein sequence ID" value="KAK8877911.1"/>
    <property type="molecule type" value="Genomic_DNA"/>
</dbReference>
<proteinExistence type="predicted"/>
<reference evidence="2 6" key="1">
    <citation type="submission" date="2024-04" db="EMBL/GenBank/DDBJ databases">
        <title>Tritrichomonas musculus Genome.</title>
        <authorList>
            <person name="Alves-Ferreira E."/>
            <person name="Grigg M."/>
            <person name="Lorenzi H."/>
            <person name="Galac M."/>
        </authorList>
    </citation>
    <scope>NUCLEOTIDE SEQUENCE [LARGE SCALE GENOMIC DNA]</scope>
    <source>
        <strain evidence="2 6">EAF2021</strain>
    </source>
</reference>
<evidence type="ECO:0000313" key="1">
    <source>
        <dbReference type="EMBL" id="KAK8836390.1"/>
    </source>
</evidence>
<sequence length="156" mass="18348">MELQVINEITAETKTFKSIEEFNLFYQKHKDEMNKHTTHYLNRVYKIITPDGDEYKITKQNCLKESGKIVGGDIYLRKVFKGNKLKELQEDIIKADIEVIKNDVKLFADQLNELHMRIDNVIPQMQKQIEQSDKKILELTSTVNQIAKYINDMNNV</sequence>